<name>A0A7R8CVY1_LEPSM</name>
<reference evidence="1" key="1">
    <citation type="submission" date="2021-02" db="EMBL/GenBank/DDBJ databases">
        <authorList>
            <person name="Bekaert M."/>
        </authorList>
    </citation>
    <scope>NUCLEOTIDE SEQUENCE</scope>
    <source>
        <strain evidence="1">IoA-00</strain>
    </source>
</reference>
<evidence type="ECO:0000313" key="1">
    <source>
        <dbReference type="EMBL" id="CAF2915416.1"/>
    </source>
</evidence>
<keyword evidence="2" id="KW-1185">Reference proteome</keyword>
<proteinExistence type="predicted"/>
<protein>
    <submittedName>
        <fullName evidence="1">(salmon louse) hypothetical protein</fullName>
    </submittedName>
</protein>
<accession>A0A7R8CVY1</accession>
<dbReference type="AlphaFoldDB" id="A0A7R8CVY1"/>
<dbReference type="Proteomes" id="UP000675881">
    <property type="component" value="Chromosome 4"/>
</dbReference>
<organism evidence="1 2">
    <name type="scientific">Lepeophtheirus salmonis</name>
    <name type="common">Salmon louse</name>
    <name type="synonym">Caligus salmonis</name>
    <dbReference type="NCBI Taxonomy" id="72036"/>
    <lineage>
        <taxon>Eukaryota</taxon>
        <taxon>Metazoa</taxon>
        <taxon>Ecdysozoa</taxon>
        <taxon>Arthropoda</taxon>
        <taxon>Crustacea</taxon>
        <taxon>Multicrustacea</taxon>
        <taxon>Hexanauplia</taxon>
        <taxon>Copepoda</taxon>
        <taxon>Siphonostomatoida</taxon>
        <taxon>Caligidae</taxon>
        <taxon>Lepeophtheirus</taxon>
    </lineage>
</organism>
<evidence type="ECO:0000313" key="2">
    <source>
        <dbReference type="Proteomes" id="UP000675881"/>
    </source>
</evidence>
<gene>
    <name evidence="1" type="ORF">LSAA_9107</name>
</gene>
<dbReference type="EMBL" id="HG994583">
    <property type="protein sequence ID" value="CAF2915416.1"/>
    <property type="molecule type" value="Genomic_DNA"/>
</dbReference>
<sequence>MASSEGMKSLTELYEDPDEETVAEEILKSSQALKMLQDDLVNQVINMFEFVLIYTFYSALSHKMRANWEEHKFKARQVYTYDNEGSLQSGNSQLKRWQQQAILL</sequence>